<reference evidence="2 3" key="1">
    <citation type="submission" date="2008-02" db="EMBL/GenBank/DDBJ databases">
        <title>Complete sequence of Shewanella woodyi ATCC 51908.</title>
        <authorList>
            <consortium name="US DOE Joint Genome Institute"/>
            <person name="Copeland A."/>
            <person name="Lucas S."/>
            <person name="Lapidus A."/>
            <person name="Glavina del Rio T."/>
            <person name="Dalin E."/>
            <person name="Tice H."/>
            <person name="Bruce D."/>
            <person name="Goodwin L."/>
            <person name="Pitluck S."/>
            <person name="Sims D."/>
            <person name="Brettin T."/>
            <person name="Detter J.C."/>
            <person name="Han C."/>
            <person name="Kuske C.R."/>
            <person name="Schmutz J."/>
            <person name="Larimer F."/>
            <person name="Land M."/>
            <person name="Hauser L."/>
            <person name="Kyrpides N."/>
            <person name="Lykidis A."/>
            <person name="Zhao J.-S."/>
            <person name="Richardson P."/>
        </authorList>
    </citation>
    <scope>NUCLEOTIDE SEQUENCE [LARGE SCALE GENOMIC DNA]</scope>
    <source>
        <strain evidence="3">ATCC 51908 / MS32</strain>
    </source>
</reference>
<dbReference type="KEGG" id="swd:Swoo_2648"/>
<dbReference type="Proteomes" id="UP000002168">
    <property type="component" value="Chromosome"/>
</dbReference>
<feature type="transmembrane region" description="Helical" evidence="1">
    <location>
        <begin position="142"/>
        <end position="162"/>
    </location>
</feature>
<accession>B1KHP0</accession>
<keyword evidence="1" id="KW-0812">Transmembrane</keyword>
<keyword evidence="3" id="KW-1185">Reference proteome</keyword>
<dbReference type="EMBL" id="CP000961">
    <property type="protein sequence ID" value="ACA86925.1"/>
    <property type="molecule type" value="Genomic_DNA"/>
</dbReference>
<sequence length="167" mass="19951">MKSLDFAFLCSFIRAKHYAPEENPYRLALKQLNFPLAFFLCFVTWLTLMQLGLMDKVNSYWPQKYVEPSKFNFFSPVTFILIPLWYGVYRFTKTYFLRESKQKEIRAYFKVKSIEQVPKFINVFWFLYLFSSPVVIFSKDPIIIGSVFAIVALMEIFVRYNYGTSEH</sequence>
<feature type="transmembrane region" description="Helical" evidence="1">
    <location>
        <begin position="117"/>
        <end position="136"/>
    </location>
</feature>
<dbReference type="AlphaFoldDB" id="B1KHP0"/>
<organism evidence="2 3">
    <name type="scientific">Shewanella woodyi (strain ATCC 51908 / MS32)</name>
    <dbReference type="NCBI Taxonomy" id="392500"/>
    <lineage>
        <taxon>Bacteria</taxon>
        <taxon>Pseudomonadati</taxon>
        <taxon>Pseudomonadota</taxon>
        <taxon>Gammaproteobacteria</taxon>
        <taxon>Alteromonadales</taxon>
        <taxon>Shewanellaceae</taxon>
        <taxon>Shewanella</taxon>
    </lineage>
</organism>
<gene>
    <name evidence="2" type="ordered locus">Swoo_2648</name>
</gene>
<evidence type="ECO:0000256" key="1">
    <source>
        <dbReference type="SAM" id="Phobius"/>
    </source>
</evidence>
<feature type="transmembrane region" description="Helical" evidence="1">
    <location>
        <begin position="73"/>
        <end position="96"/>
    </location>
</feature>
<proteinExistence type="predicted"/>
<name>B1KHP0_SHEWM</name>
<feature type="transmembrane region" description="Helical" evidence="1">
    <location>
        <begin position="32"/>
        <end position="53"/>
    </location>
</feature>
<dbReference type="RefSeq" id="WP_012325265.1">
    <property type="nucleotide sequence ID" value="NC_010506.1"/>
</dbReference>
<evidence type="ECO:0000313" key="3">
    <source>
        <dbReference type="Proteomes" id="UP000002168"/>
    </source>
</evidence>
<protein>
    <submittedName>
        <fullName evidence="2">Uncharacterized protein</fullName>
    </submittedName>
</protein>
<dbReference type="STRING" id="392500.Swoo_2648"/>
<keyword evidence="1" id="KW-1133">Transmembrane helix</keyword>
<evidence type="ECO:0000313" key="2">
    <source>
        <dbReference type="EMBL" id="ACA86925.1"/>
    </source>
</evidence>
<dbReference type="HOGENOM" id="CLU_1593422_0_0_6"/>
<keyword evidence="1" id="KW-0472">Membrane</keyword>